<organism evidence="3 4">
    <name type="scientific">Flammeovirga pacifica</name>
    <dbReference type="NCBI Taxonomy" id="915059"/>
    <lineage>
        <taxon>Bacteria</taxon>
        <taxon>Pseudomonadati</taxon>
        <taxon>Bacteroidota</taxon>
        <taxon>Cytophagia</taxon>
        <taxon>Cytophagales</taxon>
        <taxon>Flammeovirgaceae</taxon>
        <taxon>Flammeovirga</taxon>
    </lineage>
</organism>
<dbReference type="Gene3D" id="2.60.40.10">
    <property type="entry name" value="Immunoglobulins"/>
    <property type="match status" value="7"/>
</dbReference>
<dbReference type="NCBIfam" id="TIGR04183">
    <property type="entry name" value="Por_Secre_tail"/>
    <property type="match status" value="1"/>
</dbReference>
<keyword evidence="4" id="KW-1185">Reference proteome</keyword>
<proteinExistence type="predicted"/>
<feature type="region of interest" description="Disordered" evidence="1">
    <location>
        <begin position="323"/>
        <end position="350"/>
    </location>
</feature>
<dbReference type="Pfam" id="PF18962">
    <property type="entry name" value="Por_Secre_tail"/>
    <property type="match status" value="1"/>
</dbReference>
<reference evidence="3 4" key="1">
    <citation type="journal article" date="2012" name="Int. J. Syst. Evol. Microbiol.">
        <title>Flammeovirga pacifica sp. nov., isolated from deep-sea sediment.</title>
        <authorList>
            <person name="Xu H."/>
            <person name="Fu Y."/>
            <person name="Yang N."/>
            <person name="Ding Z."/>
            <person name="Lai Q."/>
            <person name="Zeng R."/>
        </authorList>
    </citation>
    <scope>NUCLEOTIDE SEQUENCE [LARGE SCALE GENOMIC DNA]</scope>
    <source>
        <strain evidence="4">DSM 24597 / LMG 26175 / WPAGA1</strain>
    </source>
</reference>
<dbReference type="InterPro" id="IPR044016">
    <property type="entry name" value="Big_13"/>
</dbReference>
<feature type="domain" description="PKD" evidence="2">
    <location>
        <begin position="2112"/>
        <end position="2174"/>
    </location>
</feature>
<gene>
    <name evidence="3" type="ORF">NH26_06025</name>
</gene>
<dbReference type="Proteomes" id="UP000179797">
    <property type="component" value="Unassembled WGS sequence"/>
</dbReference>
<dbReference type="SMART" id="SM00089">
    <property type="entry name" value="PKD"/>
    <property type="match status" value="2"/>
</dbReference>
<dbReference type="Pfam" id="PF19077">
    <property type="entry name" value="Big_13"/>
    <property type="match status" value="4"/>
</dbReference>
<name>A0A1S1YY55_FLAPC</name>
<dbReference type="InterPro" id="IPR035986">
    <property type="entry name" value="PKD_dom_sf"/>
</dbReference>
<dbReference type="InterPro" id="IPR000601">
    <property type="entry name" value="PKD_dom"/>
</dbReference>
<evidence type="ECO:0000313" key="3">
    <source>
        <dbReference type="EMBL" id="OHX65944.1"/>
    </source>
</evidence>
<accession>A0A1S1YY55</accession>
<feature type="compositionally biased region" description="Polar residues" evidence="1">
    <location>
        <begin position="2299"/>
        <end position="2313"/>
    </location>
</feature>
<dbReference type="Pfam" id="PF19081">
    <property type="entry name" value="Ig_7"/>
    <property type="match status" value="4"/>
</dbReference>
<dbReference type="Pfam" id="PF18911">
    <property type="entry name" value="PKD_4"/>
    <property type="match status" value="2"/>
</dbReference>
<dbReference type="Gene3D" id="2.60.120.260">
    <property type="entry name" value="Galactose-binding domain-like"/>
    <property type="match status" value="1"/>
</dbReference>
<dbReference type="SUPFAM" id="SSF49299">
    <property type="entry name" value="PKD domain"/>
    <property type="match status" value="2"/>
</dbReference>
<dbReference type="InterPro" id="IPR013783">
    <property type="entry name" value="Ig-like_fold"/>
</dbReference>
<protein>
    <recommendedName>
        <fullName evidence="2">PKD domain-containing protein</fullName>
    </recommendedName>
</protein>
<dbReference type="STRING" id="915059.NH26_06025"/>
<sequence length="2708" mass="288531">MFSLFLINSQIFAQTVSTFTVKPGGATTTNSAVLAYHLTGTLLDTSMGTFSMDKDGGDATTSCEFYNVSDGGTGYYIYVALGDSYEDGALYTLNYTQSSLNTNATDIITIDESASNLTPVTVPVLSSSSDSGYSNSDGITSANSLVFSVTATSGETVYVKNGKTTIASTISTGSDNIITSSLSEGTYYLYAYSVDASGNISYTSTPQKVRIDNDDPDISSTTIDWVATSINDTGSSTSDKITNNVTPQVTINSIPTSDVYSVVVRSNYDGDVGNRVVASTSETITLSTLVEGTHTLTAVLLDSAGNESGATSDFSLTIDTTAPNSPSISLDPSSDTGTSNSDLKTTDTTPSFNVISEVGTSITLYTGLTSKGVGISTGSDIVTSSAITPSANFPYHATVTDAAGNESSNSNVVNVDILEDLTIGTISASLDADPTEDTGVTGDGITSNQLPQLNFTGLTLTNNPVIVVTSDLDGEVLRATVSTVSTQSENITSTLSEGTHNLTYYLEDEYGNQGASQVLVLEIDRTAPTLTAVSIASNNANTSIGVNNDDVTLSFTSDETLITTNIVTLDASAITPSNSSLDYTATKTLVVNGMSTYSDVSFSISVLDAAGNSSTVTTTTDGSLVKIVPPIVNTINAPGTIEYCSGTNTFTINGDAATGGDGANFTYDWERNFNGGMFTSLSFSGEDYTENVSLPAGTYQYRRQVSSGGVTVSSTTDVTVTINPVISNNILTAPGQTQYCGSITGGTLTFTGAVPTGGGGAFTYQWEKSTDNGSSWSTVGTSTVNFTESSNITTSGTILYRRIVSSGQCTSTSNEISIELTPSVAGTNITNVTSGTVCINDAIVLIGDGSSGGTGAYSYQWQQELNGGGYSNIMSATSQSYFISNIATAGSYNFKRITTSGNCIVESNVVSVNVPAEPSSYVTLPSTTNYSDLQSTAVNLTMTGLGSSNFYCSGPGVVSNGNGNLSNKFIPSIAGQGTHTINYHILYGPCEKIESVTYTVYDGSSTFNLDPQYCRNDPTVTIQAINPASLTGGPSQGDITYSGTGVVGGATFDPDVACAALGLGPGQSQDVVVTGSYSILSINYSFDQSVTVTESHTAKINISGISYCLTDPDFQVDVILDNVQNTTLGTFRVNSGSSRSNPITIQPSSSTPGSYNIEYTYADGNGCSVTTDTTITINPLPQVSYDYVNPTDNGDFCFNQSPITLQGKVGGVNVSTGTFTGNPGLVDNGDGTATFNPMLAGGDLYDGDEDFIINFEYVNPTTGCSNNVDSIVTVYGYEDVFLATNASGDSICYSESNVTFTAMSGLTQYMPGGTYTINTGGLTDNGDGTASFDPSVAAVAAGETSTGDYSQHIVTFAYVNSLGCTYSFNDTIYVKPLPIKPSLVSTIPDYCSDDTGLANIQVSGETGASFVWYSDELLTLVESTTNILTPNDAPTVSSTRIETYYVTQTSLEGCTSDTLQVHITIYPKPVAPVLSVSNITSYCSGETVGQMSVQNPGVNVKWYTSTNTVTPVGLGDDFTPVINTVVPRDTTFVYYVTETTNGCEGPATTLNISVFKSPDAPTFNPVAEICSGDMPPSLSVSTGQNVNWYDDAAKTNPALNPSYALSYTPSFDTNVVNDSIVSFYATSTASGCESATAQVDIIIRALPAAPSISSIPVYCEDEPLASITATGEVGASYEWFSDEILTASVSTTQTFNPMINAPSYPTLDTLNYWVVQVVGGCTSLPTKVDIPVYPRASKPIVDDNYHVYCSGETINPVNITSGVNVKWYNEPTLSTVISTNTTFTPIDPNSLVDYSQVYYVTQTVNGCESDTTQVTIIINKTPDAPVVNGVFEICSGGTFNQLAITNSVDNNVTWYSDIGLTATIGNNLAYTPTVSTTVTTETSYTYYVTDTHLGCEGPATPVTVTIHPLPELTMVGSLVEDSVYCKSEGEIGVSGSPTGGFFTSPTGASIIQNNSNFSVDVEDSPLGAHVIRYIYTNENNCQDSIDYAFLVVDVPEVNFGAQVLCDSREVVLTDSTVIMDTTSIVRWVYDFGDEGSHTITDPVLAQSYTHQFATSGEKNVSLTIFTSQGCSNISISKNVFIGSPPTVDFNWMVSEFGANMVFEDLSSPAERDSIFSWNWDFGDGNSQSIMADLNDLTMKGSTSYQYANPGKYNVVLSVNTVKGCSQILTKEVYVLPRVFLTSADDEYDENFDLDDGDWIQVGVLSSWEYGLAAGERLISASNAWVTDLTSNYNILEESYLNTPSFDISGLDRPMLTFDMQLDCETGTDGVVLQYSIDSGQTWQVLGNTNDPINWYNSNNIRSNPGRQVSSQEQPDPVGWTGSTEAEGGIFRESKSIRHSLDQFRGDEREHLRFRFAFKSNSDLEDEGVLIDNFWIGNRRKSVILESMTNAGEASVNNNMYRLDSVINDEFSSDVISINYHIQQDGRSDSLNLDNPEPPSGRTFQYGISDAPTTIVDGNAFKGFTFDLINNKNYVQPIMSRILLDPEFDISLQLPNVGEADEIQITITANNNFTAEETEVIVHLITIEREINGIEVSEGLYTHKNVMKSMSPAPGAEGTNFFGRSWTKGSSETFTVQWDNPQVYDTSQAEVIALVQNNITKEIYQAIRVPVSHLVSTDPSDVTSIDYEQLVWSLYPNPASETVNITAPKEIMNCEWVLTNLEGRKISEGVFSGIKYKIDVDDLPSGVYILRHSQDGNVIGNPIKFVVGH</sequence>
<dbReference type="InterPro" id="IPR044023">
    <property type="entry name" value="Ig_7"/>
</dbReference>
<evidence type="ECO:0000313" key="4">
    <source>
        <dbReference type="Proteomes" id="UP000179797"/>
    </source>
</evidence>
<dbReference type="EMBL" id="JRYR02000001">
    <property type="protein sequence ID" value="OHX65944.1"/>
    <property type="molecule type" value="Genomic_DNA"/>
</dbReference>
<dbReference type="PROSITE" id="PS50093">
    <property type="entry name" value="PKD"/>
    <property type="match status" value="1"/>
</dbReference>
<evidence type="ECO:0000259" key="2">
    <source>
        <dbReference type="PROSITE" id="PS50093"/>
    </source>
</evidence>
<dbReference type="InterPro" id="IPR026444">
    <property type="entry name" value="Secre_tail"/>
</dbReference>
<feature type="region of interest" description="Disordered" evidence="1">
    <location>
        <begin position="2299"/>
        <end position="2322"/>
    </location>
</feature>
<dbReference type="InterPro" id="IPR022409">
    <property type="entry name" value="PKD/Chitinase_dom"/>
</dbReference>
<comment type="caution">
    <text evidence="3">The sequence shown here is derived from an EMBL/GenBank/DDBJ whole genome shotgun (WGS) entry which is preliminary data.</text>
</comment>
<evidence type="ECO:0000256" key="1">
    <source>
        <dbReference type="SAM" id="MobiDB-lite"/>
    </source>
</evidence>